<dbReference type="Proteomes" id="UP001168877">
    <property type="component" value="Unassembled WGS sequence"/>
</dbReference>
<feature type="compositionally biased region" description="Low complexity" evidence="1">
    <location>
        <begin position="207"/>
        <end position="218"/>
    </location>
</feature>
<feature type="region of interest" description="Disordered" evidence="1">
    <location>
        <begin position="63"/>
        <end position="93"/>
    </location>
</feature>
<dbReference type="EMBL" id="JAUESC010000380">
    <property type="protein sequence ID" value="KAK0593470.1"/>
    <property type="molecule type" value="Genomic_DNA"/>
</dbReference>
<reference evidence="2" key="2">
    <citation type="submission" date="2023-06" db="EMBL/GenBank/DDBJ databases">
        <authorList>
            <person name="Swenson N.G."/>
            <person name="Wegrzyn J.L."/>
            <person name="Mcevoy S.L."/>
        </authorList>
    </citation>
    <scope>NUCLEOTIDE SEQUENCE</scope>
    <source>
        <strain evidence="2">NS2018</strain>
        <tissue evidence="2">Leaf</tissue>
    </source>
</reference>
<proteinExistence type="predicted"/>
<keyword evidence="3" id="KW-1185">Reference proteome</keyword>
<evidence type="ECO:0000256" key="1">
    <source>
        <dbReference type="SAM" id="MobiDB-lite"/>
    </source>
</evidence>
<comment type="caution">
    <text evidence="2">The sequence shown here is derived from an EMBL/GenBank/DDBJ whole genome shotgun (WGS) entry which is preliminary data.</text>
</comment>
<feature type="compositionally biased region" description="Basic and acidic residues" evidence="1">
    <location>
        <begin position="13"/>
        <end position="27"/>
    </location>
</feature>
<accession>A0AA39VUW6</accession>
<feature type="compositionally biased region" description="Basic and acidic residues" evidence="1">
    <location>
        <begin position="220"/>
        <end position="232"/>
    </location>
</feature>
<feature type="region of interest" description="Disordered" evidence="1">
    <location>
        <begin position="123"/>
        <end position="241"/>
    </location>
</feature>
<evidence type="ECO:0000313" key="3">
    <source>
        <dbReference type="Proteomes" id="UP001168877"/>
    </source>
</evidence>
<protein>
    <submittedName>
        <fullName evidence="2">Uncharacterized protein</fullName>
    </submittedName>
</protein>
<sequence>MKLKSPSNVSSGSEDRGGSHAGSRDSEENVSPALNTVPLIPQKGESSTGTVAIVARAGEETSRTLQTVPVDGPGSIERTSIVGSSGGPSMRPVTKAHLEQGQLFGQLSKDTSPMIEDPQVDNLLDQTTYPGDNRNLMSPVENKQPIFSSSPKQKSTKKWKRSAREASLQPEPTRIAEQFSPGNILVPDVSQSDMVPQRSRRPTGRQSSKSKMSNSQASKRNRDWVCSKRGVEDPQDEYNVDFPSFKEELGLGVCGNQD</sequence>
<feature type="region of interest" description="Disordered" evidence="1">
    <location>
        <begin position="1"/>
        <end position="48"/>
    </location>
</feature>
<dbReference type="AlphaFoldDB" id="A0AA39VUW6"/>
<reference evidence="2" key="1">
    <citation type="journal article" date="2022" name="Plant J.">
        <title>Strategies of tolerance reflected in two North American maple genomes.</title>
        <authorList>
            <person name="McEvoy S.L."/>
            <person name="Sezen U.U."/>
            <person name="Trouern-Trend A."/>
            <person name="McMahon S.M."/>
            <person name="Schaberg P.G."/>
            <person name="Yang J."/>
            <person name="Wegrzyn J.L."/>
            <person name="Swenson N.G."/>
        </authorList>
    </citation>
    <scope>NUCLEOTIDE SEQUENCE</scope>
    <source>
        <strain evidence="2">NS2018</strain>
    </source>
</reference>
<evidence type="ECO:0000313" key="2">
    <source>
        <dbReference type="EMBL" id="KAK0593470.1"/>
    </source>
</evidence>
<name>A0AA39VUW6_ACESA</name>
<feature type="compositionally biased region" description="Polar residues" evidence="1">
    <location>
        <begin position="1"/>
        <end position="12"/>
    </location>
</feature>
<gene>
    <name evidence="2" type="ORF">LWI29_037154</name>
</gene>
<organism evidence="2 3">
    <name type="scientific">Acer saccharum</name>
    <name type="common">Sugar maple</name>
    <dbReference type="NCBI Taxonomy" id="4024"/>
    <lineage>
        <taxon>Eukaryota</taxon>
        <taxon>Viridiplantae</taxon>
        <taxon>Streptophyta</taxon>
        <taxon>Embryophyta</taxon>
        <taxon>Tracheophyta</taxon>
        <taxon>Spermatophyta</taxon>
        <taxon>Magnoliopsida</taxon>
        <taxon>eudicotyledons</taxon>
        <taxon>Gunneridae</taxon>
        <taxon>Pentapetalae</taxon>
        <taxon>rosids</taxon>
        <taxon>malvids</taxon>
        <taxon>Sapindales</taxon>
        <taxon>Sapindaceae</taxon>
        <taxon>Hippocastanoideae</taxon>
        <taxon>Acereae</taxon>
        <taxon>Acer</taxon>
    </lineage>
</organism>